<accession>A0ABV0ZYK0</accession>
<comment type="caution">
    <text evidence="1">The sequence shown here is derived from an EMBL/GenBank/DDBJ whole genome shotgun (WGS) entry which is preliminary data.</text>
</comment>
<evidence type="ECO:0000313" key="2">
    <source>
        <dbReference type="Proteomes" id="UP001469553"/>
    </source>
</evidence>
<keyword evidence="2" id="KW-1185">Reference proteome</keyword>
<organism evidence="1 2">
    <name type="scientific">Ameca splendens</name>
    <dbReference type="NCBI Taxonomy" id="208324"/>
    <lineage>
        <taxon>Eukaryota</taxon>
        <taxon>Metazoa</taxon>
        <taxon>Chordata</taxon>
        <taxon>Craniata</taxon>
        <taxon>Vertebrata</taxon>
        <taxon>Euteleostomi</taxon>
        <taxon>Actinopterygii</taxon>
        <taxon>Neopterygii</taxon>
        <taxon>Teleostei</taxon>
        <taxon>Neoteleostei</taxon>
        <taxon>Acanthomorphata</taxon>
        <taxon>Ovalentaria</taxon>
        <taxon>Atherinomorphae</taxon>
        <taxon>Cyprinodontiformes</taxon>
        <taxon>Goodeidae</taxon>
        <taxon>Ameca</taxon>
    </lineage>
</organism>
<feature type="non-terminal residue" evidence="1">
    <location>
        <position position="109"/>
    </location>
</feature>
<dbReference type="Proteomes" id="UP001469553">
    <property type="component" value="Unassembled WGS sequence"/>
</dbReference>
<gene>
    <name evidence="1" type="ORF">AMECASPLE_016568</name>
</gene>
<evidence type="ECO:0000313" key="1">
    <source>
        <dbReference type="EMBL" id="MEQ2311141.1"/>
    </source>
</evidence>
<reference evidence="1 2" key="1">
    <citation type="submission" date="2021-06" db="EMBL/GenBank/DDBJ databases">
        <authorList>
            <person name="Palmer J.M."/>
        </authorList>
    </citation>
    <scope>NUCLEOTIDE SEQUENCE [LARGE SCALE GENOMIC DNA]</scope>
    <source>
        <strain evidence="1 2">AS_MEX2019</strain>
        <tissue evidence="1">Muscle</tissue>
    </source>
</reference>
<name>A0ABV0ZYK0_9TELE</name>
<proteinExistence type="predicted"/>
<sequence>MPTISFSDCVLEWRLLGNARVYTQPREKNINIRYIFFLTLTDCAINCGNQHSLTLKKKSYVIFSTTTVRQVPAQHSSISRDLALLGRKPAVILLTQSIACYASLPCDQN</sequence>
<dbReference type="EMBL" id="JAHRIP010076445">
    <property type="protein sequence ID" value="MEQ2311141.1"/>
    <property type="molecule type" value="Genomic_DNA"/>
</dbReference>
<protein>
    <submittedName>
        <fullName evidence="1">Uncharacterized protein</fullName>
    </submittedName>
</protein>